<organism evidence="1">
    <name type="scientific">marine sediment metagenome</name>
    <dbReference type="NCBI Taxonomy" id="412755"/>
    <lineage>
        <taxon>unclassified sequences</taxon>
        <taxon>metagenomes</taxon>
        <taxon>ecological metagenomes</taxon>
    </lineage>
</organism>
<comment type="caution">
    <text evidence="1">The sequence shown here is derived from an EMBL/GenBank/DDBJ whole genome shotgun (WGS) entry which is preliminary data.</text>
</comment>
<dbReference type="InterPro" id="IPR013783">
    <property type="entry name" value="Ig-like_fold"/>
</dbReference>
<evidence type="ECO:0008006" key="2">
    <source>
        <dbReference type="Google" id="ProtNLM"/>
    </source>
</evidence>
<feature type="non-terminal residue" evidence="1">
    <location>
        <position position="237"/>
    </location>
</feature>
<dbReference type="EMBL" id="BARS01050833">
    <property type="protein sequence ID" value="GAG51779.1"/>
    <property type="molecule type" value="Genomic_DNA"/>
</dbReference>
<gene>
    <name evidence="1" type="ORF">S01H1_75820</name>
</gene>
<dbReference type="Gene3D" id="2.60.40.10">
    <property type="entry name" value="Immunoglobulins"/>
    <property type="match status" value="2"/>
</dbReference>
<feature type="non-terminal residue" evidence="1">
    <location>
        <position position="1"/>
    </location>
</feature>
<proteinExistence type="predicted"/>
<name>X0Y7B6_9ZZZZ</name>
<sequence length="237" mass="26513">LVGCDPVSGRNQEVNLCWEQLCVANEYDIEVAKNEDFSIRVIDWSTDGTDDVSSVYDECAWWDYGYFLSPVDVLTPCVYIPAGGELPYSMQASEIAFWGNLECGHTYFWRVMVRKCATGQIVRSPWSEVRSFTIKAGLPVRADYYGIKLLAPDNGCLGCPVSPASFSWAPFKGTEKYKFVLAKDAALTDVIAEAEVATTAFEYDGTLDYSTNYFWRVMSLEPAPSDWSATFSFQTEA</sequence>
<accession>X0Y7B6</accession>
<reference evidence="1" key="1">
    <citation type="journal article" date="2014" name="Front. Microbiol.">
        <title>High frequency of phylogenetically diverse reductive dehalogenase-homologous genes in deep subseafloor sedimentary metagenomes.</title>
        <authorList>
            <person name="Kawai M."/>
            <person name="Futagami T."/>
            <person name="Toyoda A."/>
            <person name="Takaki Y."/>
            <person name="Nishi S."/>
            <person name="Hori S."/>
            <person name="Arai W."/>
            <person name="Tsubouchi T."/>
            <person name="Morono Y."/>
            <person name="Uchiyama I."/>
            <person name="Ito T."/>
            <person name="Fujiyama A."/>
            <person name="Inagaki F."/>
            <person name="Takami H."/>
        </authorList>
    </citation>
    <scope>NUCLEOTIDE SEQUENCE</scope>
    <source>
        <strain evidence="1">Expedition CK06-06</strain>
    </source>
</reference>
<protein>
    <recommendedName>
        <fullName evidence="2">Fibronectin type-III domain-containing protein</fullName>
    </recommendedName>
</protein>
<dbReference type="AlphaFoldDB" id="X0Y7B6"/>
<evidence type="ECO:0000313" key="1">
    <source>
        <dbReference type="EMBL" id="GAG51779.1"/>
    </source>
</evidence>